<organism evidence="1 2">
    <name type="scientific">Racocetra persica</name>
    <dbReference type="NCBI Taxonomy" id="160502"/>
    <lineage>
        <taxon>Eukaryota</taxon>
        <taxon>Fungi</taxon>
        <taxon>Fungi incertae sedis</taxon>
        <taxon>Mucoromycota</taxon>
        <taxon>Glomeromycotina</taxon>
        <taxon>Glomeromycetes</taxon>
        <taxon>Diversisporales</taxon>
        <taxon>Gigasporaceae</taxon>
        <taxon>Racocetra</taxon>
    </lineage>
</organism>
<keyword evidence="2" id="KW-1185">Reference proteome</keyword>
<dbReference type="Proteomes" id="UP000789920">
    <property type="component" value="Unassembled WGS sequence"/>
</dbReference>
<dbReference type="EMBL" id="CAJVQC010025357">
    <property type="protein sequence ID" value="CAG8729649.1"/>
    <property type="molecule type" value="Genomic_DNA"/>
</dbReference>
<evidence type="ECO:0000313" key="2">
    <source>
        <dbReference type="Proteomes" id="UP000789920"/>
    </source>
</evidence>
<name>A0ACA9Q0P3_9GLOM</name>
<proteinExistence type="predicted"/>
<accession>A0ACA9Q0P3</accession>
<reference evidence="1" key="1">
    <citation type="submission" date="2021-06" db="EMBL/GenBank/DDBJ databases">
        <authorList>
            <person name="Kallberg Y."/>
            <person name="Tangrot J."/>
            <person name="Rosling A."/>
        </authorList>
    </citation>
    <scope>NUCLEOTIDE SEQUENCE</scope>
    <source>
        <strain evidence="1">MA461A</strain>
    </source>
</reference>
<feature type="non-terminal residue" evidence="1">
    <location>
        <position position="48"/>
    </location>
</feature>
<evidence type="ECO:0000313" key="1">
    <source>
        <dbReference type="EMBL" id="CAG8729649.1"/>
    </source>
</evidence>
<comment type="caution">
    <text evidence="1">The sequence shown here is derived from an EMBL/GenBank/DDBJ whole genome shotgun (WGS) entry which is preliminary data.</text>
</comment>
<protein>
    <submittedName>
        <fullName evidence="1">11487_t:CDS:1</fullName>
    </submittedName>
</protein>
<sequence length="48" mass="5303">MLFKFSKVNAIVHIETGVQKFRAGFLVSTPDLNLGYSVIPPIRLLNGT</sequence>
<gene>
    <name evidence="1" type="ORF">RPERSI_LOCUS12028</name>
</gene>